<reference evidence="2" key="1">
    <citation type="submission" date="2022-03" db="EMBL/GenBank/DDBJ databases">
        <title>Proposal of a novel genus Dryocolo and two novel species.</title>
        <authorList>
            <person name="Maddock D.W."/>
            <person name="Brady C.L."/>
            <person name="Denman S."/>
            <person name="Arnold D."/>
        </authorList>
    </citation>
    <scope>NUCLEOTIDE SEQUENCE</scope>
    <source>
        <strain evidence="2">H6W4</strain>
    </source>
</reference>
<proteinExistence type="predicted"/>
<gene>
    <name evidence="2" type="ORF">MUA00_16330</name>
</gene>
<feature type="domain" description="DOD-type homing endonuclease" evidence="1">
    <location>
        <begin position="6"/>
        <end position="97"/>
    </location>
</feature>
<evidence type="ECO:0000313" key="3">
    <source>
        <dbReference type="Proteomes" id="UP001150641"/>
    </source>
</evidence>
<dbReference type="EMBL" id="JALHAP010000081">
    <property type="protein sequence ID" value="MCT4703346.1"/>
    <property type="molecule type" value="Genomic_DNA"/>
</dbReference>
<comment type="caution">
    <text evidence="2">The sequence shown here is derived from an EMBL/GenBank/DDBJ whole genome shotgun (WGS) entry which is preliminary data.</text>
</comment>
<dbReference type="AlphaFoldDB" id="A0A9X2W941"/>
<name>A0A9X2W941_9ENTR</name>
<evidence type="ECO:0000259" key="1">
    <source>
        <dbReference type="PROSITE" id="PS50819"/>
    </source>
</evidence>
<dbReference type="Proteomes" id="UP001150641">
    <property type="component" value="Unassembled WGS sequence"/>
</dbReference>
<keyword evidence="3" id="KW-1185">Reference proteome</keyword>
<dbReference type="RefSeq" id="WP_271124082.1">
    <property type="nucleotide sequence ID" value="NZ_JALHAN010000068.1"/>
</dbReference>
<dbReference type="PROSITE" id="PS50819">
    <property type="entry name" value="INTEIN_ENDONUCLEASE"/>
    <property type="match status" value="1"/>
</dbReference>
<dbReference type="GO" id="GO:0004519">
    <property type="term" value="F:endonuclease activity"/>
    <property type="evidence" value="ECO:0007669"/>
    <property type="project" value="InterPro"/>
</dbReference>
<dbReference type="InterPro" id="IPR004042">
    <property type="entry name" value="Intein_endonuc_central"/>
</dbReference>
<protein>
    <recommendedName>
        <fullName evidence="1">DOD-type homing endonuclease domain-containing protein</fullName>
    </recommendedName>
</protein>
<organism evidence="2 3">
    <name type="scientific">Dryocola boscaweniae</name>
    <dbReference type="NCBI Taxonomy" id="2925397"/>
    <lineage>
        <taxon>Bacteria</taxon>
        <taxon>Pseudomonadati</taxon>
        <taxon>Pseudomonadota</taxon>
        <taxon>Gammaproteobacteria</taxon>
        <taxon>Enterobacterales</taxon>
        <taxon>Enterobacteriaceae</taxon>
        <taxon>Dryocola</taxon>
    </lineage>
</organism>
<sequence length="128" mass="14872">MMGKELAGYYIGENIHFELARKKLTKLDDSGRPLNSFTFRDTMLRLFLYLLENANGNIVTNEQILFDVWDSYGLRSSSQRLWQVMQSLKFRLVMLGGPHDLILRIETFDSKGYTLKKGIVRPLYFVGT</sequence>
<dbReference type="Gene3D" id="1.10.10.10">
    <property type="entry name" value="Winged helix-like DNA-binding domain superfamily/Winged helix DNA-binding domain"/>
    <property type="match status" value="1"/>
</dbReference>
<dbReference type="InterPro" id="IPR036388">
    <property type="entry name" value="WH-like_DNA-bd_sf"/>
</dbReference>
<accession>A0A9X2W941</accession>
<evidence type="ECO:0000313" key="2">
    <source>
        <dbReference type="EMBL" id="MCT4703346.1"/>
    </source>
</evidence>